<dbReference type="InterPro" id="IPR032704">
    <property type="entry name" value="Cms1"/>
</dbReference>
<gene>
    <name evidence="2" type="ORF">ACHAWO_008561</name>
</gene>
<evidence type="ECO:0000313" key="2">
    <source>
        <dbReference type="EMBL" id="KAL3788332.1"/>
    </source>
</evidence>
<reference evidence="2 3" key="1">
    <citation type="submission" date="2024-10" db="EMBL/GenBank/DDBJ databases">
        <title>Updated reference genomes for cyclostephanoid diatoms.</title>
        <authorList>
            <person name="Roberts W.R."/>
            <person name="Alverson A.J."/>
        </authorList>
    </citation>
    <scope>NUCLEOTIDE SEQUENCE [LARGE SCALE GENOMIC DNA]</scope>
    <source>
        <strain evidence="2 3">AJA010-31</strain>
    </source>
</reference>
<name>A0ABD3PKS7_9STRA</name>
<dbReference type="PANTHER" id="PTHR24030">
    <property type="entry name" value="PROTEIN CMSS1"/>
    <property type="match status" value="1"/>
</dbReference>
<accession>A0ABD3PKS7</accession>
<dbReference type="EMBL" id="JALLPJ020000570">
    <property type="protein sequence ID" value="KAL3788332.1"/>
    <property type="molecule type" value="Genomic_DNA"/>
</dbReference>
<protein>
    <submittedName>
        <fullName evidence="2">Uncharacterized protein</fullName>
    </submittedName>
</protein>
<proteinExistence type="predicted"/>
<evidence type="ECO:0000256" key="1">
    <source>
        <dbReference type="SAM" id="MobiDB-lite"/>
    </source>
</evidence>
<feature type="region of interest" description="Disordered" evidence="1">
    <location>
        <begin position="1"/>
        <end position="72"/>
    </location>
</feature>
<dbReference type="PANTHER" id="PTHR24030:SF0">
    <property type="entry name" value="PROTEIN CMSS1"/>
    <property type="match status" value="1"/>
</dbReference>
<feature type="compositionally biased region" description="Acidic residues" evidence="1">
    <location>
        <begin position="1"/>
        <end position="12"/>
    </location>
</feature>
<comment type="caution">
    <text evidence="2">The sequence shown here is derived from an EMBL/GenBank/DDBJ whole genome shotgun (WGS) entry which is preliminary data.</text>
</comment>
<evidence type="ECO:0000313" key="3">
    <source>
        <dbReference type="Proteomes" id="UP001530400"/>
    </source>
</evidence>
<organism evidence="2 3">
    <name type="scientific">Cyclotella atomus</name>
    <dbReference type="NCBI Taxonomy" id="382360"/>
    <lineage>
        <taxon>Eukaryota</taxon>
        <taxon>Sar</taxon>
        <taxon>Stramenopiles</taxon>
        <taxon>Ochrophyta</taxon>
        <taxon>Bacillariophyta</taxon>
        <taxon>Coscinodiscophyceae</taxon>
        <taxon>Thalassiosirophycidae</taxon>
        <taxon>Stephanodiscales</taxon>
        <taxon>Stephanodiscaceae</taxon>
        <taxon>Cyclotella</taxon>
    </lineage>
</organism>
<sequence length="325" mass="35471">MGGDDLSDDDYLLDSRSDPKGTAISSSHDDSVVKEQVGAAKKRKTGINKKENTDAAIIAPSSKKSKNNGAPASKSSLIIQAGRGIALDGPDAQATFFGTCYSHAVKMNVSAGEQPDERDEKTKKPEDFMFHPHHFHAPSKDSDASTNEKHHSNLSIYLKQSNVIPSMKRLKNWKHNHSPMVIIISLSARRCVELQKQLSSLNLPVAKLFAKHMNVDEQVKMLKGDKSSEKAGGGKGKKAGRCYGIGVGTPGRLLTLLRHGNDGTANSGALKLNHTELIIIDCHEDSKGFNVCTLRDTAKELMDFMKEGVVSELDRRKDKIKLALF</sequence>
<dbReference type="Pfam" id="PF14617">
    <property type="entry name" value="CMS1"/>
    <property type="match status" value="1"/>
</dbReference>
<dbReference type="AlphaFoldDB" id="A0ABD3PKS7"/>
<keyword evidence="3" id="KW-1185">Reference proteome</keyword>
<dbReference type="Proteomes" id="UP001530400">
    <property type="component" value="Unassembled WGS sequence"/>
</dbReference>